<gene>
    <name evidence="2" type="ORF">NCTC11429_00024</name>
</gene>
<dbReference type="GeneID" id="78465815"/>
<evidence type="ECO:0000256" key="1">
    <source>
        <dbReference type="SAM" id="MobiDB-lite"/>
    </source>
</evidence>
<protein>
    <submittedName>
        <fullName evidence="2">Uncharacterized protein</fullName>
    </submittedName>
</protein>
<name>A0A4U9U5L0_9SPHI</name>
<reference evidence="2 3" key="1">
    <citation type="submission" date="2019-05" db="EMBL/GenBank/DDBJ databases">
        <authorList>
            <consortium name="Pathogen Informatics"/>
        </authorList>
    </citation>
    <scope>NUCLEOTIDE SEQUENCE [LARGE SCALE GENOMIC DNA]</scope>
    <source>
        <strain evidence="2 3">NCTC11429</strain>
    </source>
</reference>
<evidence type="ECO:0000313" key="2">
    <source>
        <dbReference type="EMBL" id="VTR27653.1"/>
    </source>
</evidence>
<organism evidence="2 3">
    <name type="scientific">Sphingobacterium thalpophilum</name>
    <dbReference type="NCBI Taxonomy" id="259"/>
    <lineage>
        <taxon>Bacteria</taxon>
        <taxon>Pseudomonadati</taxon>
        <taxon>Bacteroidota</taxon>
        <taxon>Sphingobacteriia</taxon>
        <taxon>Sphingobacteriales</taxon>
        <taxon>Sphingobacteriaceae</taxon>
        <taxon>Sphingobacterium</taxon>
    </lineage>
</organism>
<feature type="compositionally biased region" description="Polar residues" evidence="1">
    <location>
        <begin position="37"/>
        <end position="55"/>
    </location>
</feature>
<dbReference type="KEGG" id="stha:NCTC11429_00024"/>
<accession>A0A4U9U5L0</accession>
<dbReference type="AlphaFoldDB" id="A0A4U9U5L0"/>
<sequence>MKTDHSKNVYISPRIETINVELEQGIAAGSAGGTTTNSPEQSWNKTDDINQTIDW</sequence>
<dbReference type="Proteomes" id="UP000308196">
    <property type="component" value="Chromosome"/>
</dbReference>
<evidence type="ECO:0000313" key="3">
    <source>
        <dbReference type="Proteomes" id="UP000308196"/>
    </source>
</evidence>
<dbReference type="RefSeq" id="WP_162835068.1">
    <property type="nucleotide sequence ID" value="NZ_CP158797.1"/>
</dbReference>
<dbReference type="EMBL" id="LR590484">
    <property type="protein sequence ID" value="VTR27653.1"/>
    <property type="molecule type" value="Genomic_DNA"/>
</dbReference>
<feature type="region of interest" description="Disordered" evidence="1">
    <location>
        <begin position="29"/>
        <end position="55"/>
    </location>
</feature>
<proteinExistence type="predicted"/>